<evidence type="ECO:0000313" key="2">
    <source>
        <dbReference type="Proteomes" id="UP000535020"/>
    </source>
</evidence>
<protein>
    <submittedName>
        <fullName evidence="1">Uncharacterized protein</fullName>
    </submittedName>
</protein>
<dbReference type="Proteomes" id="UP000535020">
    <property type="component" value="Unassembled WGS sequence"/>
</dbReference>
<keyword evidence="2" id="KW-1185">Reference proteome</keyword>
<sequence length="135" mass="15599">MKKLLLLSLILSACASQRERKSDKTIFLQEFKLKYFEKCIKHGFNDSPEIQKILEQDKSGYSEPVLGELYDVIDSLAKKRITNSKNARAALKTQKAEGSSRQDKIIEVCLCDYEGKWLDSIAKNEYRKFSKNKSR</sequence>
<proteinExistence type="predicted"/>
<evidence type="ECO:0000313" key="1">
    <source>
        <dbReference type="EMBL" id="NYA71826.1"/>
    </source>
</evidence>
<gene>
    <name evidence="1" type="ORF">HZF10_12915</name>
</gene>
<reference evidence="1 2" key="1">
    <citation type="submission" date="2020-07" db="EMBL/GenBank/DDBJ databases">
        <authorList>
            <person name="Sun Q."/>
        </authorList>
    </citation>
    <scope>NUCLEOTIDE SEQUENCE [LARGE SCALE GENOMIC DNA]</scope>
    <source>
        <strain evidence="1 2">MAH-1</strain>
    </source>
</reference>
<dbReference type="AlphaFoldDB" id="A0A7Y8Y3I5"/>
<comment type="caution">
    <text evidence="1">The sequence shown here is derived from an EMBL/GenBank/DDBJ whole genome shotgun (WGS) entry which is preliminary data.</text>
</comment>
<dbReference type="EMBL" id="JACBJI010000005">
    <property type="protein sequence ID" value="NYA71826.1"/>
    <property type="molecule type" value="Genomic_DNA"/>
</dbReference>
<name>A0A7Y8Y3I5_9FLAO</name>
<organism evidence="1 2">
    <name type="scientific">Flavobacterium agri</name>
    <dbReference type="NCBI Taxonomy" id="2743471"/>
    <lineage>
        <taxon>Bacteria</taxon>
        <taxon>Pseudomonadati</taxon>
        <taxon>Bacteroidota</taxon>
        <taxon>Flavobacteriia</taxon>
        <taxon>Flavobacteriales</taxon>
        <taxon>Flavobacteriaceae</taxon>
        <taxon>Flavobacterium</taxon>
    </lineage>
</organism>
<dbReference type="RefSeq" id="WP_176006635.1">
    <property type="nucleotide sequence ID" value="NZ_JABWMI010000014.1"/>
</dbReference>
<accession>A0A7Y8Y3I5</accession>